<reference evidence="2" key="1">
    <citation type="submission" date="2022-11" db="UniProtKB">
        <authorList>
            <consortium name="WormBaseParasite"/>
        </authorList>
    </citation>
    <scope>IDENTIFICATION</scope>
</reference>
<evidence type="ECO:0000313" key="1">
    <source>
        <dbReference type="Proteomes" id="UP000887578"/>
    </source>
</evidence>
<protein>
    <submittedName>
        <fullName evidence="2">Uncharacterized protein</fullName>
    </submittedName>
</protein>
<dbReference type="WBParaSite" id="PDA_v2.g15486.t1">
    <property type="protein sequence ID" value="PDA_v2.g15486.t1"/>
    <property type="gene ID" value="PDA_v2.g15486"/>
</dbReference>
<name>A0A914PCY4_9BILA</name>
<sequence length="259" mass="29903">MSLPSLNNDILTDIIKQLLKNGNQDSVIQFGLSGKEPLKALIKVFALIKHVVLYDDYYTFGLDGNKCCELYIYDKNEPYFRSLMLFIGDSVTNLHMDFSKESSVEFYHPFLGKISEIKTLVKELHFNIDVGDVNDLFQGVSFAEYMTAFSSLEHIKFNVTTNIILSFTHRYYSHITDDIYNLENAVKYSVNAPSKVTYFIQYPVIYHNTDFSDTPFMTDSLFKEYEYDDNVHNVYCLRQTLESAGMKPVDLEIHVAKST</sequence>
<dbReference type="AlphaFoldDB" id="A0A914PCY4"/>
<keyword evidence="1" id="KW-1185">Reference proteome</keyword>
<proteinExistence type="predicted"/>
<accession>A0A914PCY4</accession>
<dbReference type="Proteomes" id="UP000887578">
    <property type="component" value="Unplaced"/>
</dbReference>
<organism evidence="1 2">
    <name type="scientific">Panagrolaimus davidi</name>
    <dbReference type="NCBI Taxonomy" id="227884"/>
    <lineage>
        <taxon>Eukaryota</taxon>
        <taxon>Metazoa</taxon>
        <taxon>Ecdysozoa</taxon>
        <taxon>Nematoda</taxon>
        <taxon>Chromadorea</taxon>
        <taxon>Rhabditida</taxon>
        <taxon>Tylenchina</taxon>
        <taxon>Panagrolaimomorpha</taxon>
        <taxon>Panagrolaimoidea</taxon>
        <taxon>Panagrolaimidae</taxon>
        <taxon>Panagrolaimus</taxon>
    </lineage>
</organism>
<evidence type="ECO:0000313" key="2">
    <source>
        <dbReference type="WBParaSite" id="PDA_v2.g15486.t1"/>
    </source>
</evidence>